<feature type="transmembrane region" description="Helical" evidence="1">
    <location>
        <begin position="354"/>
        <end position="375"/>
    </location>
</feature>
<evidence type="ECO:0000259" key="2">
    <source>
        <dbReference type="Pfam" id="PF07670"/>
    </source>
</evidence>
<reference evidence="3 4" key="1">
    <citation type="submission" date="2015-04" db="EMBL/GenBank/DDBJ databases">
        <title>Taxonomic description and genome sequence of Salinicoccus sediminis sp. nov., a novel hyper halotolerant bacterium isolated from marine sediment.</title>
        <authorList>
            <person name="Mathan Kumar R."/>
            <person name="Kaur G."/>
            <person name="Kumar N."/>
            <person name="Kumar A."/>
            <person name="Singh N.K."/>
            <person name="Kaur N."/>
            <person name="Mayilraj S."/>
        </authorList>
    </citation>
    <scope>NUCLEOTIDE SEQUENCE [LARGE SCALE GENOMIC DNA]</scope>
    <source>
        <strain evidence="3 4">SV-16</strain>
    </source>
</reference>
<keyword evidence="1" id="KW-0812">Transmembrane</keyword>
<dbReference type="EMBL" id="LAYZ01000002">
    <property type="protein sequence ID" value="KKK34987.1"/>
    <property type="molecule type" value="Genomic_DNA"/>
</dbReference>
<dbReference type="PATRIC" id="fig|1432562.3.peg.967"/>
<feature type="transmembrane region" description="Helical" evidence="1">
    <location>
        <begin position="92"/>
        <end position="112"/>
    </location>
</feature>
<keyword evidence="4" id="KW-1185">Reference proteome</keyword>
<evidence type="ECO:0000313" key="3">
    <source>
        <dbReference type="EMBL" id="KKK34987.1"/>
    </source>
</evidence>
<dbReference type="STRING" id="1432562.WN59_04910"/>
<feature type="transmembrane region" description="Helical" evidence="1">
    <location>
        <begin position="12"/>
        <end position="38"/>
    </location>
</feature>
<feature type="transmembrane region" description="Helical" evidence="1">
    <location>
        <begin position="235"/>
        <end position="254"/>
    </location>
</feature>
<sequence length="447" mass="49008">MQFDTATKVKTWTISFIALLLFIVPVSIGGQWTIILGIMAEGILANLEGAIPAITTIAIVVFLLITIYGTFMNKNLFSHTPKLQGIFVLGPLWFILRATGAVIAVMVITGFGPEAITSDLTGGTMMYSLVPILATWLLLAAFLMPLLMNFGLMEFVGTFLEPLIRPLFRVPGRSSIDALASWMGSSPVGVMITTEQYEKGFYTKREALTIATNFSVLSIPFSLVIATVIGIEHYFLQFYLTMTIACLFTTLILVRIPPLSVKEETYYEVTGSRVDQRTEGDNMLETAKLRAYRRTAKSDGPKGLLKAGTINVIDIYGGLIPVVIAIGTMALVLAEYTPVFTFLSYPVQMFLELIQVPEAAAAAPAFIIGITDMFLPSVIGSGIESDFTKFLIAVMSLTQIIYFSEVGALLLKSKIPVSVFELVLIFVLRTVISFPVIYLFAWIFVGL</sequence>
<feature type="transmembrane region" description="Helical" evidence="1">
    <location>
        <begin position="423"/>
        <end position="445"/>
    </location>
</feature>
<dbReference type="RefSeq" id="WP_046513532.1">
    <property type="nucleotide sequence ID" value="NZ_LAYZ01000002.1"/>
</dbReference>
<keyword evidence="1" id="KW-0472">Membrane</keyword>
<comment type="caution">
    <text evidence="3">The sequence shown here is derived from an EMBL/GenBank/DDBJ whole genome shotgun (WGS) entry which is preliminary data.</text>
</comment>
<evidence type="ECO:0000313" key="4">
    <source>
        <dbReference type="Proteomes" id="UP000034287"/>
    </source>
</evidence>
<dbReference type="AlphaFoldDB" id="A0A0M2SPX2"/>
<organism evidence="3 4">
    <name type="scientific">Salinicoccus sediminis</name>
    <dbReference type="NCBI Taxonomy" id="1432562"/>
    <lineage>
        <taxon>Bacteria</taxon>
        <taxon>Bacillati</taxon>
        <taxon>Bacillota</taxon>
        <taxon>Bacilli</taxon>
        <taxon>Bacillales</taxon>
        <taxon>Staphylococcaceae</taxon>
        <taxon>Salinicoccus</taxon>
    </lineage>
</organism>
<accession>A0A0M2SPX2</accession>
<feature type="transmembrane region" description="Helical" evidence="1">
    <location>
        <begin position="315"/>
        <end position="334"/>
    </location>
</feature>
<gene>
    <name evidence="3" type="ORF">WN59_04910</name>
</gene>
<dbReference type="InterPro" id="IPR011642">
    <property type="entry name" value="Gate_dom"/>
</dbReference>
<feature type="transmembrane region" description="Helical" evidence="1">
    <location>
        <begin position="387"/>
        <end position="411"/>
    </location>
</feature>
<feature type="transmembrane region" description="Helical" evidence="1">
    <location>
        <begin position="207"/>
        <end position="229"/>
    </location>
</feature>
<feature type="transmembrane region" description="Helical" evidence="1">
    <location>
        <begin position="50"/>
        <end position="71"/>
    </location>
</feature>
<dbReference type="Proteomes" id="UP000034287">
    <property type="component" value="Unassembled WGS sequence"/>
</dbReference>
<proteinExistence type="predicted"/>
<name>A0A0M2SPX2_9STAP</name>
<evidence type="ECO:0000256" key="1">
    <source>
        <dbReference type="SAM" id="Phobius"/>
    </source>
</evidence>
<feature type="domain" description="Nucleoside transporter/FeoB GTPase Gate" evidence="2">
    <location>
        <begin position="133"/>
        <end position="231"/>
    </location>
</feature>
<feature type="transmembrane region" description="Helical" evidence="1">
    <location>
        <begin position="124"/>
        <end position="147"/>
    </location>
</feature>
<dbReference type="Pfam" id="PF07670">
    <property type="entry name" value="Gate"/>
    <property type="match status" value="1"/>
</dbReference>
<keyword evidence="1" id="KW-1133">Transmembrane helix</keyword>
<protein>
    <submittedName>
        <fullName evidence="3">Membrane protein</fullName>
    </submittedName>
</protein>
<dbReference type="OrthoDB" id="1633380at2"/>